<dbReference type="OrthoDB" id="9803188at2"/>
<dbReference type="InterPro" id="IPR002104">
    <property type="entry name" value="Integrase_catalytic"/>
</dbReference>
<comment type="caution">
    <text evidence="3">The sequence shown here is derived from an EMBL/GenBank/DDBJ whole genome shotgun (WGS) entry which is preliminary data.</text>
</comment>
<dbReference type="InterPro" id="IPR013762">
    <property type="entry name" value="Integrase-like_cat_sf"/>
</dbReference>
<name>A0A0K9FDR7_9BACI</name>
<dbReference type="Gene3D" id="1.10.443.10">
    <property type="entry name" value="Intergrase catalytic core"/>
    <property type="match status" value="1"/>
</dbReference>
<evidence type="ECO:0000256" key="1">
    <source>
        <dbReference type="ARBA" id="ARBA00023172"/>
    </source>
</evidence>
<dbReference type="Proteomes" id="UP000037326">
    <property type="component" value="Unassembled WGS sequence"/>
</dbReference>
<accession>A0A0K9FDR7</accession>
<dbReference type="GO" id="GO:0006310">
    <property type="term" value="P:DNA recombination"/>
    <property type="evidence" value="ECO:0007669"/>
    <property type="project" value="UniProtKB-KW"/>
</dbReference>
<proteinExistence type="predicted"/>
<dbReference type="AlphaFoldDB" id="A0A0K9FDR7"/>
<dbReference type="GO" id="GO:0003677">
    <property type="term" value="F:DNA binding"/>
    <property type="evidence" value="ECO:0007669"/>
    <property type="project" value="InterPro"/>
</dbReference>
<reference evidence="4" key="1">
    <citation type="submission" date="2015-07" db="EMBL/GenBank/DDBJ databases">
        <authorList>
            <consortium name="Consortium for Microbial Forensics and Genomics (microFORGE)"/>
            <person name="Knight B.M."/>
            <person name="Roberts D.P."/>
            <person name="Lin D."/>
            <person name="Hari K."/>
            <person name="Fletcher J."/>
            <person name="Melcher U."/>
            <person name="Blagden T."/>
            <person name="Winegar R.A."/>
        </authorList>
    </citation>
    <scope>NUCLEOTIDE SEQUENCE [LARGE SCALE GENOMIC DNA]</scope>
    <source>
        <strain evidence="4">DSM 23493</strain>
    </source>
</reference>
<evidence type="ECO:0000313" key="3">
    <source>
        <dbReference type="EMBL" id="KMY32392.1"/>
    </source>
</evidence>
<dbReference type="SUPFAM" id="SSF56349">
    <property type="entry name" value="DNA breaking-rejoining enzymes"/>
    <property type="match status" value="1"/>
</dbReference>
<sequence>MTPKYTLHKGFKRIVKRAGLKECTIHSLRHSHATILMINGVPVKAIAERLGNTPEMIHTTYSHLLREMEDKIIDTFDRAIEIGAKSRANL</sequence>
<evidence type="ECO:0000259" key="2">
    <source>
        <dbReference type="PROSITE" id="PS51898"/>
    </source>
</evidence>
<keyword evidence="1" id="KW-0233">DNA recombination</keyword>
<dbReference type="PROSITE" id="PS51898">
    <property type="entry name" value="TYR_RECOMBINASE"/>
    <property type="match status" value="1"/>
</dbReference>
<dbReference type="GeneID" id="96598527"/>
<dbReference type="Pfam" id="PF00589">
    <property type="entry name" value="Phage_integrase"/>
    <property type="match status" value="1"/>
</dbReference>
<dbReference type="GO" id="GO:0015074">
    <property type="term" value="P:DNA integration"/>
    <property type="evidence" value="ECO:0007669"/>
    <property type="project" value="InterPro"/>
</dbReference>
<protein>
    <recommendedName>
        <fullName evidence="2">Tyr recombinase domain-containing protein</fullName>
    </recommendedName>
</protein>
<evidence type="ECO:0000313" key="4">
    <source>
        <dbReference type="Proteomes" id="UP000037326"/>
    </source>
</evidence>
<dbReference type="InterPro" id="IPR011010">
    <property type="entry name" value="DNA_brk_join_enz"/>
</dbReference>
<gene>
    <name evidence="3" type="ORF">ACZ11_09695</name>
</gene>
<dbReference type="PATRIC" id="fig|582475.4.peg.1513"/>
<dbReference type="RefSeq" id="WP_049665624.1">
    <property type="nucleotide sequence ID" value="NZ_LFXJ01000005.1"/>
</dbReference>
<dbReference type="EMBL" id="LFXJ01000005">
    <property type="protein sequence ID" value="KMY32392.1"/>
    <property type="molecule type" value="Genomic_DNA"/>
</dbReference>
<organism evidence="3 4">
    <name type="scientific">Lysinibacillus xylanilyticus</name>
    <dbReference type="NCBI Taxonomy" id="582475"/>
    <lineage>
        <taxon>Bacteria</taxon>
        <taxon>Bacillati</taxon>
        <taxon>Bacillota</taxon>
        <taxon>Bacilli</taxon>
        <taxon>Bacillales</taxon>
        <taxon>Bacillaceae</taxon>
        <taxon>Lysinibacillus</taxon>
    </lineage>
</organism>
<feature type="domain" description="Tyr recombinase" evidence="2">
    <location>
        <begin position="1"/>
        <end position="74"/>
    </location>
</feature>